<feature type="domain" description="TLDc" evidence="2">
    <location>
        <begin position="155"/>
        <end position="318"/>
    </location>
</feature>
<dbReference type="OrthoDB" id="26679at2759"/>
<dbReference type="Proteomes" id="UP000655225">
    <property type="component" value="Unassembled WGS sequence"/>
</dbReference>
<organism evidence="3 4">
    <name type="scientific">Tetracentron sinense</name>
    <name type="common">Spur-leaf</name>
    <dbReference type="NCBI Taxonomy" id="13715"/>
    <lineage>
        <taxon>Eukaryota</taxon>
        <taxon>Viridiplantae</taxon>
        <taxon>Streptophyta</taxon>
        <taxon>Embryophyta</taxon>
        <taxon>Tracheophyta</taxon>
        <taxon>Spermatophyta</taxon>
        <taxon>Magnoliopsida</taxon>
        <taxon>Trochodendrales</taxon>
        <taxon>Trochodendraceae</taxon>
        <taxon>Tetracentron</taxon>
    </lineage>
</organism>
<dbReference type="SMART" id="SM00584">
    <property type="entry name" value="TLDc"/>
    <property type="match status" value="1"/>
</dbReference>
<evidence type="ECO:0000313" key="3">
    <source>
        <dbReference type="EMBL" id="KAF8394234.1"/>
    </source>
</evidence>
<protein>
    <recommendedName>
        <fullName evidence="2">TLDc domain-containing protein</fullName>
    </recommendedName>
</protein>
<keyword evidence="4" id="KW-1185">Reference proteome</keyword>
<comment type="caution">
    <text evidence="3">The sequence shown here is derived from an EMBL/GenBank/DDBJ whole genome shotgun (WGS) entry which is preliminary data.</text>
</comment>
<dbReference type="AlphaFoldDB" id="A0A835DBM3"/>
<evidence type="ECO:0000256" key="1">
    <source>
        <dbReference type="SAM" id="MobiDB-lite"/>
    </source>
</evidence>
<dbReference type="InterPro" id="IPR006571">
    <property type="entry name" value="TLDc_dom"/>
</dbReference>
<accession>A0A835DBM3</accession>
<dbReference type="OMA" id="GNQCLAH"/>
<gene>
    <name evidence="3" type="ORF">HHK36_020441</name>
</gene>
<evidence type="ECO:0000259" key="2">
    <source>
        <dbReference type="PROSITE" id="PS51886"/>
    </source>
</evidence>
<evidence type="ECO:0000313" key="4">
    <source>
        <dbReference type="Proteomes" id="UP000655225"/>
    </source>
</evidence>
<dbReference type="PANTHER" id="PTHR23354">
    <property type="entry name" value="NUCLEOLAR PROTEIN 7/ESTROGEN RECEPTOR COACTIVATOR-RELATED"/>
    <property type="match status" value="1"/>
</dbReference>
<reference evidence="3 4" key="1">
    <citation type="submission" date="2020-04" db="EMBL/GenBank/DDBJ databases">
        <title>Plant Genome Project.</title>
        <authorList>
            <person name="Zhang R.-G."/>
        </authorList>
    </citation>
    <scope>NUCLEOTIDE SEQUENCE [LARGE SCALE GENOMIC DNA]</scope>
    <source>
        <strain evidence="3">YNK0</strain>
        <tissue evidence="3">Leaf</tissue>
    </source>
</reference>
<sequence>MYSWKAKAANKFSSLFVNSPSSSTSHSTKESPIAPPESQATPLSKEEKSLSSYLSSLLPSTSFAGYKLNKRLPSIKQLRSLSFRRRSKSYAWRDSPLECHAELGPACESKETLKTCEKDEGHASGRNISGSDKVEEVTTSHISVKLEPNLTDKSSFISPDLYEFLQSSLPNLVKGCQWVLLYSTLKHGISLRTLLRKSVDLSGPCLLIVGDMQGAVFGGLLECPLKPTAKRKYQGTNQTFVFTTIYGAPRLFRATGANRYFYLCLNDLLALGGGGNFAICLDGDLLRGTSGPCETFGNLCLAHSPEFELKDVEGNSATIVMGVHTFIAIPYSMLSCIAHLYLLHIYHHSLLISPSLDTRELWLDFNRILYNLAEHEIANTMQDHAVHHP</sequence>
<proteinExistence type="predicted"/>
<dbReference type="Pfam" id="PF07534">
    <property type="entry name" value="TLD"/>
    <property type="match status" value="1"/>
</dbReference>
<name>A0A835DBM3_TETSI</name>
<feature type="compositionally biased region" description="Low complexity" evidence="1">
    <location>
        <begin position="16"/>
        <end position="32"/>
    </location>
</feature>
<dbReference type="EMBL" id="JABCRI010000014">
    <property type="protein sequence ID" value="KAF8394234.1"/>
    <property type="molecule type" value="Genomic_DNA"/>
</dbReference>
<feature type="region of interest" description="Disordered" evidence="1">
    <location>
        <begin position="16"/>
        <end position="47"/>
    </location>
</feature>
<dbReference type="PANTHER" id="PTHR23354:SF74">
    <property type="entry name" value="TLD-DOMAIN CONTAINING NUCLEOLAR PROTEIN"/>
    <property type="match status" value="1"/>
</dbReference>
<dbReference type="PROSITE" id="PS51886">
    <property type="entry name" value="TLDC"/>
    <property type="match status" value="1"/>
</dbReference>